<name>A0ABT4VD67_9HELI</name>
<dbReference type="EMBL" id="JAQHXR010000001">
    <property type="protein sequence ID" value="MDA3968647.1"/>
    <property type="molecule type" value="Genomic_DNA"/>
</dbReference>
<organism evidence="1 2">
    <name type="scientific">Helicobacter ibis</name>
    <dbReference type="NCBI Taxonomy" id="2962633"/>
    <lineage>
        <taxon>Bacteria</taxon>
        <taxon>Pseudomonadati</taxon>
        <taxon>Campylobacterota</taxon>
        <taxon>Epsilonproteobacteria</taxon>
        <taxon>Campylobacterales</taxon>
        <taxon>Helicobacteraceae</taxon>
        <taxon>Helicobacter</taxon>
    </lineage>
</organism>
<protein>
    <submittedName>
        <fullName evidence="1">Uncharacterized protein</fullName>
    </submittedName>
</protein>
<comment type="caution">
    <text evidence="1">The sequence shown here is derived from an EMBL/GenBank/DDBJ whole genome shotgun (WGS) entry which is preliminary data.</text>
</comment>
<dbReference type="RefSeq" id="WP_271020925.1">
    <property type="nucleotide sequence ID" value="NZ_JAQHXR010000001.1"/>
</dbReference>
<dbReference type="Proteomes" id="UP001210261">
    <property type="component" value="Unassembled WGS sequence"/>
</dbReference>
<reference evidence="1 2" key="1">
    <citation type="submission" date="2023-01" db="EMBL/GenBank/DDBJ databases">
        <title>Description of Helicobacter ibis sp. nov. isolated from faecal droppings of black-faced ibis (Theristicus melanopis).</title>
        <authorList>
            <person name="Lopez-Cantillo M."/>
            <person name="Vidal-Veuthey B."/>
            <person name="Mella A."/>
            <person name="De La Haba R."/>
            <person name="Collado L."/>
        </authorList>
    </citation>
    <scope>NUCLEOTIDE SEQUENCE [LARGE SCALE GENOMIC DNA]</scope>
    <source>
        <strain evidence="1 2">A82</strain>
    </source>
</reference>
<keyword evidence="2" id="KW-1185">Reference proteome</keyword>
<gene>
    <name evidence="1" type="ORF">PF021_03040</name>
</gene>
<proteinExistence type="predicted"/>
<evidence type="ECO:0000313" key="1">
    <source>
        <dbReference type="EMBL" id="MDA3968647.1"/>
    </source>
</evidence>
<evidence type="ECO:0000313" key="2">
    <source>
        <dbReference type="Proteomes" id="UP001210261"/>
    </source>
</evidence>
<accession>A0ABT4VD67</accession>
<sequence length="50" mass="6062">MRNFYPDRLTDNQLECHPFLPCFDFEENIKKLGVTTQSWGVICRRTKWNL</sequence>